<dbReference type="InterPro" id="IPR011701">
    <property type="entry name" value="MFS"/>
</dbReference>
<keyword evidence="7 8" id="KW-0472">Membrane</keyword>
<dbReference type="PANTHER" id="PTHR43271">
    <property type="entry name" value="BLL2771 PROTEIN"/>
    <property type="match status" value="1"/>
</dbReference>
<keyword evidence="4" id="KW-1003">Cell membrane</keyword>
<feature type="transmembrane region" description="Helical" evidence="8">
    <location>
        <begin position="247"/>
        <end position="268"/>
    </location>
</feature>
<dbReference type="GO" id="GO:0005886">
    <property type="term" value="C:plasma membrane"/>
    <property type="evidence" value="ECO:0007669"/>
    <property type="project" value="UniProtKB-SubCell"/>
</dbReference>
<dbReference type="EMBL" id="JAWJAY010000001">
    <property type="protein sequence ID" value="MDV2885469.1"/>
    <property type="molecule type" value="Genomic_DNA"/>
</dbReference>
<feature type="transmembrane region" description="Helical" evidence="8">
    <location>
        <begin position="78"/>
        <end position="97"/>
    </location>
</feature>
<evidence type="ECO:0000256" key="1">
    <source>
        <dbReference type="ARBA" id="ARBA00004651"/>
    </source>
</evidence>
<keyword evidence="3" id="KW-0813">Transport</keyword>
<evidence type="ECO:0000256" key="8">
    <source>
        <dbReference type="SAM" id="Phobius"/>
    </source>
</evidence>
<reference evidence="10" key="1">
    <citation type="submission" date="2023-10" db="EMBL/GenBank/DDBJ databases">
        <title>Screening of Alkalihalophilus pseudofirmusBZ-TG-HK211 and Its Alleviation of Salt Stress on Rapeseed Growth.</title>
        <authorList>
            <person name="Zhao B."/>
            <person name="Guo T."/>
        </authorList>
    </citation>
    <scope>NUCLEOTIDE SEQUENCE</scope>
    <source>
        <strain evidence="10">BZ-TG-HK211</strain>
    </source>
</reference>
<evidence type="ECO:0000256" key="7">
    <source>
        <dbReference type="ARBA" id="ARBA00023136"/>
    </source>
</evidence>
<sequence>MIEEKTAQYRRTTFALGVAAFFIFANLHFPQPILPVLAREFQVSDVMISLLVSVPLFVLAIAFFIYSPLSDALGRKKIMNTAMVIACLLSLGLAVVPGFEGLLLIRTLQAIALAGIPTIALAYISEEYAKKAMTVAIGVYISANSFGGMTGRFMSGVLTDLSSWRIAFLVMGIISVLSVILVLLFLPNSKQFTPQPFHFKEVIANYRHHLSDRQLQPAYIVGGLHFLIFIGFYSYVAFLLLAEPFSLSTTVVGFVFITYMAGTFSSTLAGKLAKKYSQAYCLKIGILIMAVGITLTLIMNLLLIVLGLLLLSFGFFFAHSCSSAWVSKYATTAKASASGLYLTAYYIGGGLGGIYLGWFWVHAGWIGVVAGSMMILVVTTYTSIQMKHLEETDHLKSTSYTVN</sequence>
<dbReference type="Gene3D" id="1.20.1250.20">
    <property type="entry name" value="MFS general substrate transporter like domains"/>
    <property type="match status" value="1"/>
</dbReference>
<evidence type="ECO:0000256" key="5">
    <source>
        <dbReference type="ARBA" id="ARBA00022692"/>
    </source>
</evidence>
<dbReference type="RefSeq" id="WP_323466610.1">
    <property type="nucleotide sequence ID" value="NZ_CP144224.1"/>
</dbReference>
<dbReference type="PROSITE" id="PS50850">
    <property type="entry name" value="MFS"/>
    <property type="match status" value="1"/>
</dbReference>
<comment type="subcellular location">
    <subcellularLocation>
        <location evidence="1">Cell membrane</location>
        <topology evidence="1">Multi-pass membrane protein</topology>
    </subcellularLocation>
</comment>
<feature type="transmembrane region" description="Helical" evidence="8">
    <location>
        <begin position="103"/>
        <end position="123"/>
    </location>
</feature>
<dbReference type="PANTHER" id="PTHR43271:SF1">
    <property type="entry name" value="INNER MEMBRANE TRANSPORT PROTEIN YNFM"/>
    <property type="match status" value="1"/>
</dbReference>
<evidence type="ECO:0000313" key="10">
    <source>
        <dbReference type="EMBL" id="MDV2885469.1"/>
    </source>
</evidence>
<dbReference type="AlphaFoldDB" id="A0AAJ2NN87"/>
<evidence type="ECO:0000256" key="3">
    <source>
        <dbReference type="ARBA" id="ARBA00022448"/>
    </source>
</evidence>
<name>A0AAJ2NN87_ALKPS</name>
<accession>A0AAJ2NN87</accession>
<feature type="transmembrane region" description="Helical" evidence="8">
    <location>
        <begin position="166"/>
        <end position="186"/>
    </location>
</feature>
<keyword evidence="6 8" id="KW-1133">Transmembrane helix</keyword>
<evidence type="ECO:0000256" key="4">
    <source>
        <dbReference type="ARBA" id="ARBA00022475"/>
    </source>
</evidence>
<evidence type="ECO:0000259" key="9">
    <source>
        <dbReference type="PROSITE" id="PS50850"/>
    </source>
</evidence>
<organism evidence="10 11">
    <name type="scientific">Alkalihalophilus pseudofirmus</name>
    <name type="common">Bacillus pseudofirmus</name>
    <dbReference type="NCBI Taxonomy" id="79885"/>
    <lineage>
        <taxon>Bacteria</taxon>
        <taxon>Bacillati</taxon>
        <taxon>Bacillota</taxon>
        <taxon>Bacilli</taxon>
        <taxon>Bacillales</taxon>
        <taxon>Bacillaceae</taxon>
        <taxon>Alkalihalophilus</taxon>
    </lineage>
</organism>
<gene>
    <name evidence="10" type="ORF">RYX45_09745</name>
</gene>
<comment type="caution">
    <text evidence="10">The sequence shown here is derived from an EMBL/GenBank/DDBJ whole genome shotgun (WGS) entry which is preliminary data.</text>
</comment>
<keyword evidence="5 8" id="KW-0812">Transmembrane</keyword>
<evidence type="ECO:0000256" key="6">
    <source>
        <dbReference type="ARBA" id="ARBA00022989"/>
    </source>
</evidence>
<feature type="transmembrane region" description="Helical" evidence="8">
    <location>
        <begin position="364"/>
        <end position="384"/>
    </location>
</feature>
<dbReference type="InterPro" id="IPR020846">
    <property type="entry name" value="MFS_dom"/>
</dbReference>
<feature type="transmembrane region" description="Helical" evidence="8">
    <location>
        <begin position="280"/>
        <end position="298"/>
    </location>
</feature>
<dbReference type="Pfam" id="PF07690">
    <property type="entry name" value="MFS_1"/>
    <property type="match status" value="1"/>
</dbReference>
<feature type="transmembrane region" description="Helical" evidence="8">
    <location>
        <begin position="304"/>
        <end position="326"/>
    </location>
</feature>
<feature type="transmembrane region" description="Helical" evidence="8">
    <location>
        <begin position="12"/>
        <end position="34"/>
    </location>
</feature>
<comment type="similarity">
    <text evidence="2">Belongs to the major facilitator superfamily.</text>
</comment>
<evidence type="ECO:0000256" key="2">
    <source>
        <dbReference type="ARBA" id="ARBA00008335"/>
    </source>
</evidence>
<dbReference type="SUPFAM" id="SSF103473">
    <property type="entry name" value="MFS general substrate transporter"/>
    <property type="match status" value="1"/>
</dbReference>
<feature type="domain" description="Major facilitator superfamily (MFS) profile" evidence="9">
    <location>
        <begin position="12"/>
        <end position="388"/>
    </location>
</feature>
<dbReference type="Proteomes" id="UP001285636">
    <property type="component" value="Unassembled WGS sequence"/>
</dbReference>
<feature type="transmembrane region" description="Helical" evidence="8">
    <location>
        <begin position="46"/>
        <end position="66"/>
    </location>
</feature>
<protein>
    <submittedName>
        <fullName evidence="10">MFS transporter</fullName>
    </submittedName>
</protein>
<dbReference type="CDD" id="cd17324">
    <property type="entry name" value="MFS_NepI_like"/>
    <property type="match status" value="1"/>
</dbReference>
<feature type="transmembrane region" description="Helical" evidence="8">
    <location>
        <begin position="135"/>
        <end position="154"/>
    </location>
</feature>
<dbReference type="GO" id="GO:0022857">
    <property type="term" value="F:transmembrane transporter activity"/>
    <property type="evidence" value="ECO:0007669"/>
    <property type="project" value="InterPro"/>
</dbReference>
<proteinExistence type="inferred from homology"/>
<dbReference type="InterPro" id="IPR036259">
    <property type="entry name" value="MFS_trans_sf"/>
</dbReference>
<feature type="transmembrane region" description="Helical" evidence="8">
    <location>
        <begin position="338"/>
        <end position="358"/>
    </location>
</feature>
<evidence type="ECO:0000313" key="11">
    <source>
        <dbReference type="Proteomes" id="UP001285636"/>
    </source>
</evidence>
<feature type="transmembrane region" description="Helical" evidence="8">
    <location>
        <begin position="218"/>
        <end position="241"/>
    </location>
</feature>